<feature type="binding site" evidence="11">
    <location>
        <begin position="67"/>
        <end position="69"/>
    </location>
    <ligand>
        <name>FMN</name>
        <dbReference type="ChEBI" id="CHEBI:58210"/>
    </ligand>
</feature>
<evidence type="ECO:0000256" key="3">
    <source>
        <dbReference type="ARBA" id="ARBA00022630"/>
    </source>
</evidence>
<dbReference type="GO" id="GO:0000287">
    <property type="term" value="F:magnesium ion binding"/>
    <property type="evidence" value="ECO:0007669"/>
    <property type="project" value="UniProtKB-UniRule"/>
</dbReference>
<name>A0A380MVI0_9GAMM</name>
<comment type="caution">
    <text evidence="11">Lacks conserved residue(s) required for the propagation of feature annotation.</text>
</comment>
<keyword evidence="3 11" id="KW-0285">Flavoprotein</keyword>
<keyword evidence="2 11" id="KW-0963">Cytoplasm</keyword>
<evidence type="ECO:0000313" key="13">
    <source>
        <dbReference type="EMBL" id="SUO96565.1"/>
    </source>
</evidence>
<evidence type="ECO:0000256" key="8">
    <source>
        <dbReference type="ARBA" id="ARBA00023229"/>
    </source>
</evidence>
<evidence type="ECO:0000256" key="4">
    <source>
        <dbReference type="ARBA" id="ARBA00022643"/>
    </source>
</evidence>
<keyword evidence="4 11" id="KW-0288">FMN</keyword>
<dbReference type="SUPFAM" id="SSF51395">
    <property type="entry name" value="FMN-linked oxidoreductases"/>
    <property type="match status" value="1"/>
</dbReference>
<dbReference type="GO" id="GO:0005737">
    <property type="term" value="C:cytoplasm"/>
    <property type="evidence" value="ECO:0007669"/>
    <property type="project" value="UniProtKB-SubCell"/>
</dbReference>
<dbReference type="InterPro" id="IPR011179">
    <property type="entry name" value="IPdP_isomerase"/>
</dbReference>
<keyword evidence="6 11" id="KW-0460">Magnesium</keyword>
<feature type="binding site" evidence="11">
    <location>
        <position position="161"/>
    </location>
    <ligand>
        <name>substrate</name>
    </ligand>
</feature>
<organism evidence="13 14">
    <name type="scientific">Suttonella ornithocola</name>
    <dbReference type="NCBI Taxonomy" id="279832"/>
    <lineage>
        <taxon>Bacteria</taxon>
        <taxon>Pseudomonadati</taxon>
        <taxon>Pseudomonadota</taxon>
        <taxon>Gammaproteobacteria</taxon>
        <taxon>Cardiobacteriales</taxon>
        <taxon>Cardiobacteriaceae</taxon>
        <taxon>Suttonella</taxon>
    </lineage>
</organism>
<feature type="domain" description="FMN-dependent dehydrogenase" evidence="12">
    <location>
        <begin position="176"/>
        <end position="333"/>
    </location>
</feature>
<dbReference type="GO" id="GO:0008299">
    <property type="term" value="P:isoprenoid biosynthetic process"/>
    <property type="evidence" value="ECO:0007669"/>
    <property type="project" value="UniProtKB-UniRule"/>
</dbReference>
<dbReference type="OrthoDB" id="9795032at2"/>
<dbReference type="CDD" id="cd02811">
    <property type="entry name" value="IDI-2_FMN"/>
    <property type="match status" value="1"/>
</dbReference>
<evidence type="ECO:0000256" key="2">
    <source>
        <dbReference type="ARBA" id="ARBA00022490"/>
    </source>
</evidence>
<dbReference type="AlphaFoldDB" id="A0A380MVI0"/>
<evidence type="ECO:0000256" key="10">
    <source>
        <dbReference type="ARBA" id="ARBA00025810"/>
    </source>
</evidence>
<dbReference type="InterPro" id="IPR013785">
    <property type="entry name" value="Aldolase_TIM"/>
</dbReference>
<evidence type="ECO:0000256" key="9">
    <source>
        <dbReference type="ARBA" id="ARBA00023235"/>
    </source>
</evidence>
<dbReference type="GO" id="GO:0016491">
    <property type="term" value="F:oxidoreductase activity"/>
    <property type="evidence" value="ECO:0007669"/>
    <property type="project" value="InterPro"/>
</dbReference>
<evidence type="ECO:0000259" key="12">
    <source>
        <dbReference type="Pfam" id="PF01070"/>
    </source>
</evidence>
<comment type="cofactor">
    <cofactor evidence="11">
        <name>NADPH</name>
        <dbReference type="ChEBI" id="CHEBI:57783"/>
    </cofactor>
</comment>
<gene>
    <name evidence="11 13" type="primary">fni</name>
    <name evidence="13" type="ORF">NCTC13337_01918</name>
</gene>
<keyword evidence="7 11" id="KW-0521">NADP</keyword>
<evidence type="ECO:0000256" key="5">
    <source>
        <dbReference type="ARBA" id="ARBA00022723"/>
    </source>
</evidence>
<feature type="binding site" evidence="11">
    <location>
        <position position="66"/>
    </location>
    <ligand>
        <name>FMN</name>
        <dbReference type="ChEBI" id="CHEBI:58210"/>
    </ligand>
</feature>
<sequence length="345" mass="37944">MSNSIINNRKIEHIDIVTKDPEIERFDNGFDHIQLIHRALPEIDLSDIDTKCSFLGKTLSFPLIISSMTGGDDDRIRKINKNLAIAAETCQVALAVGSQRIMIREKAAKESFSLREYAPTTVLLSNLGAVQLNTGFGIKECRLAVETLNADGLYFHLNPLQEAIQPEGDTNFSGLTEKIAQIHRELSVPVLLKEVGCGLSPADIELGMKAGIRIFDIAGRGGTSWSRIEHHRRRSKDSLGLLFQDWGLTTAQSLLTAYQHYPDITLIASGGIRTGIDMAKAIALGAQLCGIAAPFLSAAQESAEAVIKLIQQRHKEYRTALFLMGCPNNDQLRGNKKYIFEATSL</sequence>
<keyword evidence="5 11" id="KW-0479">Metal-binding</keyword>
<feature type="binding site" evidence="11">
    <location>
        <position position="193"/>
    </location>
    <ligand>
        <name>FMN</name>
        <dbReference type="ChEBI" id="CHEBI:58210"/>
    </ligand>
</feature>
<feature type="binding site" evidence="11">
    <location>
        <position position="98"/>
    </location>
    <ligand>
        <name>FMN</name>
        <dbReference type="ChEBI" id="CHEBI:58210"/>
    </ligand>
</feature>
<dbReference type="NCBIfam" id="TIGR02151">
    <property type="entry name" value="IPP_isom_2"/>
    <property type="match status" value="1"/>
</dbReference>
<keyword evidence="14" id="KW-1185">Reference proteome</keyword>
<evidence type="ECO:0000256" key="7">
    <source>
        <dbReference type="ARBA" id="ARBA00022857"/>
    </source>
</evidence>
<keyword evidence="9 11" id="KW-0413">Isomerase</keyword>
<dbReference type="PIRSF" id="PIRSF003314">
    <property type="entry name" value="IPP_isomerase"/>
    <property type="match status" value="1"/>
</dbReference>
<dbReference type="HAMAP" id="MF_00354">
    <property type="entry name" value="Idi_2"/>
    <property type="match status" value="1"/>
</dbReference>
<dbReference type="InterPro" id="IPR000262">
    <property type="entry name" value="FMN-dep_DH"/>
</dbReference>
<dbReference type="GO" id="GO:0010181">
    <property type="term" value="F:FMN binding"/>
    <property type="evidence" value="ECO:0007669"/>
    <property type="project" value="UniProtKB-UniRule"/>
</dbReference>
<proteinExistence type="inferred from homology"/>
<dbReference type="EMBL" id="UHIC01000001">
    <property type="protein sequence ID" value="SUO96565.1"/>
    <property type="molecule type" value="Genomic_DNA"/>
</dbReference>
<feature type="binding site" evidence="11">
    <location>
        <begin position="98"/>
        <end position="100"/>
    </location>
    <ligand>
        <name>substrate</name>
    </ligand>
</feature>
<feature type="binding site" evidence="11">
    <location>
        <position position="126"/>
    </location>
    <ligand>
        <name>FMN</name>
        <dbReference type="ChEBI" id="CHEBI:58210"/>
    </ligand>
</feature>
<comment type="subunit">
    <text evidence="10 11">Homooctamer. Dimer of tetramers.</text>
</comment>
<evidence type="ECO:0000256" key="1">
    <source>
        <dbReference type="ARBA" id="ARBA00001917"/>
    </source>
</evidence>
<protein>
    <recommendedName>
        <fullName evidence="11">Isopentenyl-diphosphate delta-isomerase</fullName>
        <shortName evidence="11">IPP isomerase</shortName>
        <ecNumber evidence="11">5.3.3.2</ecNumber>
    </recommendedName>
    <alternativeName>
        <fullName evidence="11">Isopentenyl diphosphate:dimethylallyl diphosphate isomerase</fullName>
    </alternativeName>
    <alternativeName>
        <fullName evidence="11">Isopentenyl pyrophosphate isomerase</fullName>
    </alternativeName>
    <alternativeName>
        <fullName evidence="11">Type 2 isopentenyl diphosphate isomerase</fullName>
        <shortName evidence="11">IDI-2</shortName>
    </alternativeName>
</protein>
<accession>A0A380MVI0</accession>
<feature type="binding site" evidence="11">
    <location>
        <position position="162"/>
    </location>
    <ligand>
        <name>Mg(2+)</name>
        <dbReference type="ChEBI" id="CHEBI:18420"/>
    </ligand>
</feature>
<feature type="binding site" evidence="11">
    <location>
        <begin position="9"/>
        <end position="10"/>
    </location>
    <ligand>
        <name>substrate</name>
    </ligand>
</feature>
<reference evidence="13 14" key="1">
    <citation type="submission" date="2018-06" db="EMBL/GenBank/DDBJ databases">
        <authorList>
            <consortium name="Pathogen Informatics"/>
            <person name="Doyle S."/>
        </authorList>
    </citation>
    <scope>NUCLEOTIDE SEQUENCE [LARGE SCALE GENOMIC DNA]</scope>
    <source>
        <strain evidence="13 14">NCTC13337</strain>
    </source>
</reference>
<comment type="cofactor">
    <cofactor evidence="1 11">
        <name>FMN</name>
        <dbReference type="ChEBI" id="CHEBI:58210"/>
    </cofactor>
</comment>
<dbReference type="Gene3D" id="3.20.20.70">
    <property type="entry name" value="Aldolase class I"/>
    <property type="match status" value="1"/>
</dbReference>
<dbReference type="GO" id="GO:0070402">
    <property type="term" value="F:NADPH binding"/>
    <property type="evidence" value="ECO:0007669"/>
    <property type="project" value="UniProtKB-UniRule"/>
</dbReference>
<keyword evidence="8 11" id="KW-0414">Isoprene biosynthesis</keyword>
<evidence type="ECO:0000313" key="14">
    <source>
        <dbReference type="Proteomes" id="UP000254601"/>
    </source>
</evidence>
<comment type="subcellular location">
    <subcellularLocation>
        <location evidence="11">Cytoplasm</location>
    </subcellularLocation>
</comment>
<evidence type="ECO:0000256" key="11">
    <source>
        <dbReference type="HAMAP-Rule" id="MF_00354"/>
    </source>
</evidence>
<dbReference type="PANTHER" id="PTHR43665:SF1">
    <property type="entry name" value="ISOPENTENYL-DIPHOSPHATE DELTA-ISOMERASE"/>
    <property type="match status" value="1"/>
</dbReference>
<evidence type="ECO:0000256" key="6">
    <source>
        <dbReference type="ARBA" id="ARBA00022842"/>
    </source>
</evidence>
<dbReference type="PANTHER" id="PTHR43665">
    <property type="entry name" value="ISOPENTENYL-DIPHOSPHATE DELTA-ISOMERASE"/>
    <property type="match status" value="1"/>
</dbReference>
<comment type="cofactor">
    <cofactor evidence="11">
        <name>Mg(2+)</name>
        <dbReference type="ChEBI" id="CHEBI:18420"/>
    </cofactor>
</comment>
<comment type="similarity">
    <text evidence="11">Belongs to the IPP isomerase type 2 family.</text>
</comment>
<feature type="binding site" evidence="11">
    <location>
        <begin position="271"/>
        <end position="273"/>
    </location>
    <ligand>
        <name>FMN</name>
        <dbReference type="ChEBI" id="CHEBI:58210"/>
    </ligand>
</feature>
<dbReference type="GO" id="GO:0004452">
    <property type="term" value="F:isopentenyl-diphosphate delta-isomerase activity"/>
    <property type="evidence" value="ECO:0007669"/>
    <property type="project" value="UniProtKB-UniRule"/>
</dbReference>
<dbReference type="Pfam" id="PF01070">
    <property type="entry name" value="FMN_dh"/>
    <property type="match status" value="1"/>
</dbReference>
<feature type="binding site" evidence="11">
    <location>
        <position position="223"/>
    </location>
    <ligand>
        <name>FMN</name>
        <dbReference type="ChEBI" id="CHEBI:58210"/>
    </ligand>
</feature>
<comment type="catalytic activity">
    <reaction evidence="11">
        <text>isopentenyl diphosphate = dimethylallyl diphosphate</text>
        <dbReference type="Rhea" id="RHEA:23284"/>
        <dbReference type="ChEBI" id="CHEBI:57623"/>
        <dbReference type="ChEBI" id="CHEBI:128769"/>
        <dbReference type="EC" id="5.3.3.2"/>
    </reaction>
</comment>
<dbReference type="EC" id="5.3.3.2" evidence="11"/>
<dbReference type="RefSeq" id="WP_072575866.1">
    <property type="nucleotide sequence ID" value="NZ_LWHB01000031.1"/>
</dbReference>
<feature type="binding site" evidence="11">
    <location>
        <begin position="292"/>
        <end position="293"/>
    </location>
    <ligand>
        <name>FMN</name>
        <dbReference type="ChEBI" id="CHEBI:58210"/>
    </ligand>
</feature>
<dbReference type="Proteomes" id="UP000254601">
    <property type="component" value="Unassembled WGS sequence"/>
</dbReference>
<comment type="function">
    <text evidence="11">Involved in the biosynthesis of isoprenoids. Catalyzes the 1,3-allylic rearrangement of the homoallylic substrate isopentenyl (IPP) to its allylic isomer, dimethylallyl diphosphate (DMAPP).</text>
</comment>